<evidence type="ECO:0000313" key="1">
    <source>
        <dbReference type="EMBL" id="CAD6337323.1"/>
    </source>
</evidence>
<reference evidence="1" key="1">
    <citation type="submission" date="2020-10" db="EMBL/GenBank/DDBJ databases">
        <authorList>
            <person name="Han B."/>
            <person name="Lu T."/>
            <person name="Zhao Q."/>
            <person name="Huang X."/>
            <person name="Zhao Y."/>
        </authorList>
    </citation>
    <scope>NUCLEOTIDE SEQUENCE</scope>
</reference>
<gene>
    <name evidence="1" type="ORF">NCGR_LOCUS61421</name>
</gene>
<keyword evidence="2" id="KW-1185">Reference proteome</keyword>
<comment type="caution">
    <text evidence="1">The sequence shown here is derived from an EMBL/GenBank/DDBJ whole genome shotgun (WGS) entry which is preliminary data.</text>
</comment>
<dbReference type="AlphaFoldDB" id="A0A811S4X8"/>
<sequence length="89" mass="10037">MASISRQSNRRVQQPGILDYAVIDWQIQQRKDRVSAARYSMQQASKAVGATAPAVNHWACGVLQQTTYWTRKMAVSLTFRAAHCTRAKL</sequence>
<dbReference type="EMBL" id="CAJGYO010000018">
    <property type="protein sequence ID" value="CAD6337323.1"/>
    <property type="molecule type" value="Genomic_DNA"/>
</dbReference>
<proteinExistence type="predicted"/>
<accession>A0A811S4X8</accession>
<organism evidence="1 2">
    <name type="scientific">Miscanthus lutarioriparius</name>
    <dbReference type="NCBI Taxonomy" id="422564"/>
    <lineage>
        <taxon>Eukaryota</taxon>
        <taxon>Viridiplantae</taxon>
        <taxon>Streptophyta</taxon>
        <taxon>Embryophyta</taxon>
        <taxon>Tracheophyta</taxon>
        <taxon>Spermatophyta</taxon>
        <taxon>Magnoliopsida</taxon>
        <taxon>Liliopsida</taxon>
        <taxon>Poales</taxon>
        <taxon>Poaceae</taxon>
        <taxon>PACMAD clade</taxon>
        <taxon>Panicoideae</taxon>
        <taxon>Andropogonodae</taxon>
        <taxon>Andropogoneae</taxon>
        <taxon>Saccharinae</taxon>
        <taxon>Miscanthus</taxon>
    </lineage>
</organism>
<dbReference type="Proteomes" id="UP000604825">
    <property type="component" value="Unassembled WGS sequence"/>
</dbReference>
<evidence type="ECO:0000313" key="2">
    <source>
        <dbReference type="Proteomes" id="UP000604825"/>
    </source>
</evidence>
<protein>
    <submittedName>
        <fullName evidence="1">Uncharacterized protein</fullName>
    </submittedName>
</protein>
<name>A0A811S4X8_9POAL</name>